<dbReference type="Gene3D" id="3.40.980.20">
    <property type="entry name" value="Four-carbon acid sugar kinase, nucleotide binding domain"/>
    <property type="match status" value="1"/>
</dbReference>
<dbReference type="Pfam" id="PF07005">
    <property type="entry name" value="SBD_N"/>
    <property type="match status" value="1"/>
</dbReference>
<dbReference type="InterPro" id="IPR010737">
    <property type="entry name" value="4-carb_acid_sugar_kinase_N"/>
</dbReference>
<name>A0ABT9XFG9_9BACL</name>
<keyword evidence="10" id="KW-1185">Reference proteome</keyword>
<keyword evidence="5" id="KW-0067">ATP-binding</keyword>
<keyword evidence="6" id="KW-0119">Carbohydrate metabolism</keyword>
<accession>A0ABT9XFG9</accession>
<protein>
    <submittedName>
        <fullName evidence="9">Uncharacterized protein YgbK (DUF1537 family)</fullName>
    </submittedName>
</protein>
<evidence type="ECO:0000313" key="9">
    <source>
        <dbReference type="EMBL" id="MDQ0189038.1"/>
    </source>
</evidence>
<dbReference type="Proteomes" id="UP001232973">
    <property type="component" value="Unassembled WGS sequence"/>
</dbReference>
<gene>
    <name evidence="9" type="ORF">J2S03_000854</name>
</gene>
<dbReference type="EMBL" id="JAUSTP010000004">
    <property type="protein sequence ID" value="MDQ0189038.1"/>
    <property type="molecule type" value="Genomic_DNA"/>
</dbReference>
<keyword evidence="2" id="KW-0808">Transferase</keyword>
<evidence type="ECO:0000256" key="3">
    <source>
        <dbReference type="ARBA" id="ARBA00022741"/>
    </source>
</evidence>
<dbReference type="Pfam" id="PF17042">
    <property type="entry name" value="NBD_C"/>
    <property type="match status" value="1"/>
</dbReference>
<dbReference type="InterPro" id="IPR037051">
    <property type="entry name" value="4-carb_acid_sugar_kinase_N_sf"/>
</dbReference>
<evidence type="ECO:0000256" key="5">
    <source>
        <dbReference type="ARBA" id="ARBA00022840"/>
    </source>
</evidence>
<feature type="domain" description="Four-carbon acid sugar kinase N-terminal" evidence="7">
    <location>
        <begin position="7"/>
        <end position="232"/>
    </location>
</feature>
<dbReference type="InterPro" id="IPR031475">
    <property type="entry name" value="NBD_C"/>
</dbReference>
<organism evidence="9 10">
    <name type="scientific">Alicyclobacillus cycloheptanicus</name>
    <dbReference type="NCBI Taxonomy" id="1457"/>
    <lineage>
        <taxon>Bacteria</taxon>
        <taxon>Bacillati</taxon>
        <taxon>Bacillota</taxon>
        <taxon>Bacilli</taxon>
        <taxon>Bacillales</taxon>
        <taxon>Alicyclobacillaceae</taxon>
        <taxon>Alicyclobacillus</taxon>
    </lineage>
</organism>
<keyword evidence="4" id="KW-0418">Kinase</keyword>
<dbReference type="RefSeq" id="WP_274454828.1">
    <property type="nucleotide sequence ID" value="NZ_CP067097.1"/>
</dbReference>
<comment type="similarity">
    <text evidence="1">Belongs to the four-carbon acid sugar kinase family.</text>
</comment>
<reference evidence="9 10" key="1">
    <citation type="submission" date="2023-07" db="EMBL/GenBank/DDBJ databases">
        <title>Genomic Encyclopedia of Type Strains, Phase IV (KMG-IV): sequencing the most valuable type-strain genomes for metagenomic binning, comparative biology and taxonomic classification.</title>
        <authorList>
            <person name="Goeker M."/>
        </authorList>
    </citation>
    <scope>NUCLEOTIDE SEQUENCE [LARGE SCALE GENOMIC DNA]</scope>
    <source>
        <strain evidence="9 10">DSM 4006</strain>
    </source>
</reference>
<proteinExistence type="inferred from homology"/>
<evidence type="ECO:0000256" key="6">
    <source>
        <dbReference type="ARBA" id="ARBA00023277"/>
    </source>
</evidence>
<evidence type="ECO:0000256" key="2">
    <source>
        <dbReference type="ARBA" id="ARBA00022679"/>
    </source>
</evidence>
<dbReference type="InterPro" id="IPR042213">
    <property type="entry name" value="NBD_C_sf"/>
</dbReference>
<evidence type="ECO:0000259" key="8">
    <source>
        <dbReference type="Pfam" id="PF17042"/>
    </source>
</evidence>
<dbReference type="SUPFAM" id="SSF142764">
    <property type="entry name" value="YgbK-like"/>
    <property type="match status" value="1"/>
</dbReference>
<keyword evidence="3" id="KW-0547">Nucleotide-binding</keyword>
<evidence type="ECO:0000259" key="7">
    <source>
        <dbReference type="Pfam" id="PF07005"/>
    </source>
</evidence>
<sequence>MGSAQPIYILADDLTGAADAANYFRTDRRRVRVSFSPVSPWTLSFGPDVVQVFDSESRVLTSDEAAHRVGGAAKLLAASVQQPFFLFKKVDSTLRGHIGCEIEALLAATGRTHAVLAPTLPAHGRTVENGRLFVHGVPVTQTAFAQDPHNPVMHDRVSQRVQETTSLPVVEIGRDVVAEGSEEIARAIKEVSHPHAIIVVDARTEHDLAQIAHGIAAQRRVIPCGSAGLAKPLAQIWGCSEETSATEADHVPTAQDALQSGRVCRRVIIAVGSANPVAHQQLTYAASVLRAPIVELDPVRLAHPATRVTEIAKAKEAFVRFEDQPVVGVVLGGERARRHPALPGTFEEDLAQVVMEGVRRSSGRAASSLGFVATGGDTALALCQAMSAHAIWPLGEVMPGVPWSTIETERGHIPLVTKAGGFGEEDALRNAAEFLLGKHAAMDAPLG</sequence>
<feature type="domain" description="Four-carbon acid sugar kinase nucleotide binding" evidence="8">
    <location>
        <begin position="269"/>
        <end position="428"/>
    </location>
</feature>
<evidence type="ECO:0000256" key="4">
    <source>
        <dbReference type="ARBA" id="ARBA00022777"/>
    </source>
</evidence>
<dbReference type="Gene3D" id="3.40.50.10840">
    <property type="entry name" value="Putative sugar-binding, N-terminal domain"/>
    <property type="match status" value="1"/>
</dbReference>
<comment type="caution">
    <text evidence="9">The sequence shown here is derived from an EMBL/GenBank/DDBJ whole genome shotgun (WGS) entry which is preliminary data.</text>
</comment>
<evidence type="ECO:0000313" key="10">
    <source>
        <dbReference type="Proteomes" id="UP001232973"/>
    </source>
</evidence>
<evidence type="ECO:0000256" key="1">
    <source>
        <dbReference type="ARBA" id="ARBA00005715"/>
    </source>
</evidence>